<sequence>MAESTFDKKAFKSEIVDNVKLLFRKTIEEADNQQIFQAVAYAVKDIMIDKWMATHKAYELQDPKTVYYMSMEFLMGRALGNNMINIMAYDEIKEILNELGLDINVMEDQEPDAALGNGGLGRLAACFLDSLATLKYPAYGCGIRYRYGMFKQEIKDGYQIEAPDNWLKNGNPFELKRPEYATEIKFGGYVRSYNDEFGKEKFVIENYRSVMAIPYDIPIIGYGNNTVNTLRIWDAEAIQTFNLDSFDKGDYQKAIEEQNLARNIVEVLYPNDNHYAGKELRLKQQYFFISASVQTAVAKYKGKHDDIKKFADKVAFQLNDTHPTVAIAELMRILMDEEGLNWNEAWDVTSNTCAYTNHTIMSEALEKWPIELFSKLLPRIYQIVEEINRRFVEEIKAKYPGNQEKIKKMAVIYDGQIKMANMAIVAGHSVNGVAKLHTQILEKQELKDFYEMMPEKFNNKTNGITQRRFLLHANPLLATWITDKIGDEWITNLEHLKKLKPYADDLTFQKEFMQIKYQNKVRLVKYIKEHNNIDVDPSSIFDVQVKRLHEYKRQLLNILHVMYLYNKLKQNPDMDMVPRTFIFGGKAAAGYRIAKLTIKLINNVGNLINNDKSINNKIKVVFIEEYCVSNAELIFAAADVSEQISTASKEASGTGNMKFMLNGAITIGTMDGANVEIVEEVGQENAVIFGMSAEEVIRYENQGGYDSMEIFNNDEEIRTVLTQLINGFYSPENPELFRDIYNSLLNYKCSSRADTYFILKDFRAYAQAHEKINEMYKDSARWAKSAMLNTACAGKFSSDRTIEEYVRDIWKLEKVEVKL</sequence>
<dbReference type="Proteomes" id="UP000199701">
    <property type="component" value="Unassembled WGS sequence"/>
</dbReference>
<dbReference type="RefSeq" id="WP_092458047.1">
    <property type="nucleotide sequence ID" value="NZ_FOJI01000026.1"/>
</dbReference>
<keyword evidence="12" id="KW-1185">Reference proteome</keyword>
<dbReference type="Pfam" id="PF00343">
    <property type="entry name" value="Phosphorylase"/>
    <property type="match status" value="1"/>
</dbReference>
<keyword evidence="6 9" id="KW-0663">Pyridoxal phosphate</keyword>
<evidence type="ECO:0000256" key="9">
    <source>
        <dbReference type="PIRSR" id="PIRSR000460-1"/>
    </source>
</evidence>
<keyword evidence="5 10" id="KW-0808">Transferase</keyword>
<evidence type="ECO:0000256" key="7">
    <source>
        <dbReference type="ARBA" id="ARBA00023277"/>
    </source>
</evidence>
<evidence type="ECO:0000256" key="10">
    <source>
        <dbReference type="RuleBase" id="RU000587"/>
    </source>
</evidence>
<dbReference type="CDD" id="cd04300">
    <property type="entry name" value="GT35_Glycogen_Phosphorylase"/>
    <property type="match status" value="1"/>
</dbReference>
<comment type="similarity">
    <text evidence="3 10">Belongs to the glycogen phosphorylase family.</text>
</comment>
<dbReference type="SUPFAM" id="SSF53756">
    <property type="entry name" value="UDP-Glycosyltransferase/glycogen phosphorylase"/>
    <property type="match status" value="1"/>
</dbReference>
<organism evidence="11 12">
    <name type="scientific">[Clostridium] fimetarium</name>
    <dbReference type="NCBI Taxonomy" id="99656"/>
    <lineage>
        <taxon>Bacteria</taxon>
        <taxon>Bacillati</taxon>
        <taxon>Bacillota</taxon>
        <taxon>Clostridia</taxon>
        <taxon>Lachnospirales</taxon>
        <taxon>Lachnospiraceae</taxon>
    </lineage>
</organism>
<evidence type="ECO:0000313" key="11">
    <source>
        <dbReference type="EMBL" id="SEW45530.1"/>
    </source>
</evidence>
<comment type="catalytic activity">
    <reaction evidence="1 10">
        <text>[(1-&gt;4)-alpha-D-glucosyl](n) + phosphate = [(1-&gt;4)-alpha-D-glucosyl](n-1) + alpha-D-glucose 1-phosphate</text>
        <dbReference type="Rhea" id="RHEA:41732"/>
        <dbReference type="Rhea" id="RHEA-COMP:9584"/>
        <dbReference type="Rhea" id="RHEA-COMP:9586"/>
        <dbReference type="ChEBI" id="CHEBI:15444"/>
        <dbReference type="ChEBI" id="CHEBI:43474"/>
        <dbReference type="ChEBI" id="CHEBI:58601"/>
        <dbReference type="EC" id="2.4.1.1"/>
    </reaction>
</comment>
<comment type="cofactor">
    <cofactor evidence="2 10">
        <name>pyridoxal 5'-phosphate</name>
        <dbReference type="ChEBI" id="CHEBI:597326"/>
    </cofactor>
</comment>
<dbReference type="Gene3D" id="3.40.50.2000">
    <property type="entry name" value="Glycogen Phosphorylase B"/>
    <property type="match status" value="2"/>
</dbReference>
<dbReference type="GO" id="GO:0005980">
    <property type="term" value="P:glycogen catabolic process"/>
    <property type="evidence" value="ECO:0007669"/>
    <property type="project" value="TreeGrafter"/>
</dbReference>
<dbReference type="PROSITE" id="PS00102">
    <property type="entry name" value="PHOSPHORYLASE"/>
    <property type="match status" value="1"/>
</dbReference>
<dbReference type="EMBL" id="FOJI01000026">
    <property type="protein sequence ID" value="SEW45530.1"/>
    <property type="molecule type" value="Genomic_DNA"/>
</dbReference>
<dbReference type="GO" id="GO:0030170">
    <property type="term" value="F:pyridoxal phosphate binding"/>
    <property type="evidence" value="ECO:0007669"/>
    <property type="project" value="InterPro"/>
</dbReference>
<name>A0A1I0RW20_9FIRM</name>
<dbReference type="InterPro" id="IPR035090">
    <property type="entry name" value="Pyridoxal_P_attach_site"/>
</dbReference>
<evidence type="ECO:0000313" key="12">
    <source>
        <dbReference type="Proteomes" id="UP000199701"/>
    </source>
</evidence>
<dbReference type="GO" id="GO:0008184">
    <property type="term" value="F:glycogen phosphorylase activity"/>
    <property type="evidence" value="ECO:0007669"/>
    <property type="project" value="InterPro"/>
</dbReference>
<dbReference type="AlphaFoldDB" id="A0A1I0RW20"/>
<dbReference type="NCBIfam" id="TIGR02093">
    <property type="entry name" value="P_ylase"/>
    <property type="match status" value="1"/>
</dbReference>
<dbReference type="InterPro" id="IPR000811">
    <property type="entry name" value="Glyco_trans_35"/>
</dbReference>
<accession>A0A1I0RW20</accession>
<evidence type="ECO:0000256" key="6">
    <source>
        <dbReference type="ARBA" id="ARBA00022898"/>
    </source>
</evidence>
<comment type="function">
    <text evidence="10">Allosteric enzyme that catalyzes the rate-limiting step in glycogen catabolism, the phosphorolytic cleavage of glycogen to produce glucose-1-phosphate, and plays a central role in maintaining cellular and organismal glucose homeostasis.</text>
</comment>
<keyword evidence="4 10" id="KW-0328">Glycosyltransferase</keyword>
<comment type="function">
    <text evidence="8">Phosphorylase is an important allosteric enzyme in carbohydrate metabolism. Enzymes from different sources differ in their regulatory mechanisms and in their natural substrates. However, all known phosphorylases share catalytic and structural properties.</text>
</comment>
<dbReference type="STRING" id="99656.SAMN05421659_1265"/>
<feature type="modified residue" description="N6-(pyridoxal phosphate)lysine" evidence="9">
    <location>
        <position position="658"/>
    </location>
</feature>
<dbReference type="InterPro" id="IPR011833">
    <property type="entry name" value="Glycg_phsphrylas"/>
</dbReference>
<evidence type="ECO:0000256" key="8">
    <source>
        <dbReference type="ARBA" id="ARBA00025174"/>
    </source>
</evidence>
<dbReference type="PANTHER" id="PTHR11468:SF3">
    <property type="entry name" value="GLYCOGEN PHOSPHORYLASE, LIVER FORM"/>
    <property type="match status" value="1"/>
</dbReference>
<dbReference type="EC" id="2.4.1.1" evidence="10"/>
<evidence type="ECO:0000256" key="5">
    <source>
        <dbReference type="ARBA" id="ARBA00022679"/>
    </source>
</evidence>
<evidence type="ECO:0000256" key="3">
    <source>
        <dbReference type="ARBA" id="ARBA00006047"/>
    </source>
</evidence>
<dbReference type="OrthoDB" id="9760804at2"/>
<reference evidence="11 12" key="1">
    <citation type="submission" date="2016-10" db="EMBL/GenBank/DDBJ databases">
        <authorList>
            <person name="de Groot N.N."/>
        </authorList>
    </citation>
    <scope>NUCLEOTIDE SEQUENCE [LARGE SCALE GENOMIC DNA]</scope>
    <source>
        <strain evidence="11 12">DSM 9179</strain>
    </source>
</reference>
<proteinExistence type="inferred from homology"/>
<dbReference type="PIRSF" id="PIRSF000460">
    <property type="entry name" value="Pprylas_GlgP"/>
    <property type="match status" value="1"/>
</dbReference>
<evidence type="ECO:0000256" key="1">
    <source>
        <dbReference type="ARBA" id="ARBA00001275"/>
    </source>
</evidence>
<evidence type="ECO:0000256" key="2">
    <source>
        <dbReference type="ARBA" id="ARBA00001933"/>
    </source>
</evidence>
<evidence type="ECO:0000256" key="4">
    <source>
        <dbReference type="ARBA" id="ARBA00022676"/>
    </source>
</evidence>
<protein>
    <recommendedName>
        <fullName evidence="10">Alpha-1,4 glucan phosphorylase</fullName>
        <ecNumber evidence="10">2.4.1.1</ecNumber>
    </recommendedName>
</protein>
<keyword evidence="7 10" id="KW-0119">Carbohydrate metabolism</keyword>
<dbReference type="FunFam" id="3.40.50.2000:FF:000149">
    <property type="entry name" value="Glycogen phosphorylase, muscle form"/>
    <property type="match status" value="1"/>
</dbReference>
<dbReference type="GO" id="GO:0005737">
    <property type="term" value="C:cytoplasm"/>
    <property type="evidence" value="ECO:0007669"/>
    <property type="project" value="TreeGrafter"/>
</dbReference>
<dbReference type="PANTHER" id="PTHR11468">
    <property type="entry name" value="GLYCOGEN PHOSPHORYLASE"/>
    <property type="match status" value="1"/>
</dbReference>
<gene>
    <name evidence="11" type="ORF">SAMN05421659_1265</name>
</gene>